<dbReference type="NCBIfam" id="TIGR00277">
    <property type="entry name" value="HDIG"/>
    <property type="match status" value="1"/>
</dbReference>
<dbReference type="PANTHER" id="PTHR43155">
    <property type="entry name" value="CYCLIC DI-GMP PHOSPHODIESTERASE PA4108-RELATED"/>
    <property type="match status" value="1"/>
</dbReference>
<dbReference type="InterPro" id="IPR006674">
    <property type="entry name" value="HD_domain"/>
</dbReference>
<dbReference type="AlphaFoldDB" id="A0A926EHI3"/>
<dbReference type="Pfam" id="PF01966">
    <property type="entry name" value="HD"/>
    <property type="match status" value="1"/>
</dbReference>
<dbReference type="Pfam" id="PF13487">
    <property type="entry name" value="HD_5"/>
    <property type="match status" value="1"/>
</dbReference>
<dbReference type="Gene3D" id="1.10.3210.10">
    <property type="entry name" value="Hypothetical protein af1432"/>
    <property type="match status" value="2"/>
</dbReference>
<dbReference type="PROSITE" id="PS51832">
    <property type="entry name" value="HD_GYP"/>
    <property type="match status" value="1"/>
</dbReference>
<dbReference type="PANTHER" id="PTHR43155:SF1">
    <property type="entry name" value="3'3'-CGAMP-SPECIFIC PHOSPHODIESTERASE 1"/>
    <property type="match status" value="1"/>
</dbReference>
<proteinExistence type="predicted"/>
<dbReference type="SMART" id="SM00471">
    <property type="entry name" value="HDc"/>
    <property type="match status" value="2"/>
</dbReference>
<evidence type="ECO:0000259" key="1">
    <source>
        <dbReference type="PROSITE" id="PS51832"/>
    </source>
</evidence>
<dbReference type="EMBL" id="JACRSY010000007">
    <property type="protein sequence ID" value="MBC8579070.1"/>
    <property type="molecule type" value="Genomic_DNA"/>
</dbReference>
<dbReference type="CDD" id="cd00077">
    <property type="entry name" value="HDc"/>
    <property type="match status" value="1"/>
</dbReference>
<dbReference type="Proteomes" id="UP000655830">
    <property type="component" value="Unassembled WGS sequence"/>
</dbReference>
<gene>
    <name evidence="2" type="ORF">H8718_05915</name>
</gene>
<feature type="domain" description="HD-GYP" evidence="1">
    <location>
        <begin position="199"/>
        <end position="394"/>
    </location>
</feature>
<dbReference type="SUPFAM" id="SSF109604">
    <property type="entry name" value="HD-domain/PDEase-like"/>
    <property type="match status" value="2"/>
</dbReference>
<reference evidence="2" key="1">
    <citation type="submission" date="2020-08" db="EMBL/GenBank/DDBJ databases">
        <title>Genome public.</title>
        <authorList>
            <person name="Liu C."/>
            <person name="Sun Q."/>
        </authorList>
    </citation>
    <scope>NUCLEOTIDE SEQUENCE</scope>
    <source>
        <strain evidence="2">NSJ-12</strain>
    </source>
</reference>
<dbReference type="InterPro" id="IPR037522">
    <property type="entry name" value="HD_GYP_dom"/>
</dbReference>
<protein>
    <submittedName>
        <fullName evidence="2">HD domain-containing protein</fullName>
    </submittedName>
</protein>
<name>A0A926EHI3_9FIRM</name>
<evidence type="ECO:0000313" key="3">
    <source>
        <dbReference type="Proteomes" id="UP000655830"/>
    </source>
</evidence>
<comment type="caution">
    <text evidence="2">The sequence shown here is derived from an EMBL/GenBank/DDBJ whole genome shotgun (WGS) entry which is preliminary data.</text>
</comment>
<sequence length="422" mass="48958">MKRITLKDIVMIIQRTLDSMDDRLEGHGEKVAYIMYKLLKCQGGYSDEQILRMITLTVFHDIGVYKVEERNHIVAIDLEIPMNHSVYGYLFIKYFSPLSDLAEIVLGHHLYPKDFSHSAEIKIPKEALLLNLADSIAVLQLRFNKIDPRWILNKNSNYLLEEHKELFKKACDEYDLLEKIQGDTYLSELYEVLEKRELSREEIISYARMLNYAIDFRSEATILHTITVEEISWQICKIIGLDDYKSTIIKVASMLHDIGKISIPINILEKKGSLTKEEFEVMKSHALVVYKILSNMGIDDIRDIAALHHEKLNGTGYPFGLRDDQISKEVRIVAVADILSALIGKRSYKDVFSKDQVLSILSNMVSNYEIDKDICRLVIENYDYIKEKVKANTKDTIDLYNNLMNEYEAMLNYFDKISFVLK</sequence>
<dbReference type="InterPro" id="IPR003607">
    <property type="entry name" value="HD/PDEase_dom"/>
</dbReference>
<keyword evidence="3" id="KW-1185">Reference proteome</keyword>
<dbReference type="RefSeq" id="WP_249332222.1">
    <property type="nucleotide sequence ID" value="NZ_JACRSY010000007.1"/>
</dbReference>
<evidence type="ECO:0000313" key="2">
    <source>
        <dbReference type="EMBL" id="MBC8579070.1"/>
    </source>
</evidence>
<organism evidence="2 3">
    <name type="scientific">Zhenhengia yiwuensis</name>
    <dbReference type="NCBI Taxonomy" id="2763666"/>
    <lineage>
        <taxon>Bacteria</taxon>
        <taxon>Bacillati</taxon>
        <taxon>Bacillota</taxon>
        <taxon>Clostridia</taxon>
        <taxon>Lachnospirales</taxon>
        <taxon>Lachnospiraceae</taxon>
        <taxon>Zhenhengia</taxon>
    </lineage>
</organism>
<accession>A0A926EHI3</accession>
<dbReference type="InterPro" id="IPR006675">
    <property type="entry name" value="HDIG_dom"/>
</dbReference>